<feature type="domain" description="Mammalian cell entry C-terminal" evidence="3">
    <location>
        <begin position="124"/>
        <end position="301"/>
    </location>
</feature>
<dbReference type="Proteomes" id="UP000642993">
    <property type="component" value="Unassembled WGS sequence"/>
</dbReference>
<dbReference type="EMBL" id="JACYWE010000011">
    <property type="protein sequence ID" value="MBD8507822.1"/>
    <property type="molecule type" value="Genomic_DNA"/>
</dbReference>
<evidence type="ECO:0000313" key="5">
    <source>
        <dbReference type="Proteomes" id="UP000642993"/>
    </source>
</evidence>
<dbReference type="PANTHER" id="PTHR33371">
    <property type="entry name" value="INTERMEMBRANE PHOSPHOLIPID TRANSPORT SYSTEM BINDING PROTEIN MLAD-RELATED"/>
    <property type="match status" value="1"/>
</dbReference>
<dbReference type="InterPro" id="IPR024516">
    <property type="entry name" value="Mce_C"/>
</dbReference>
<dbReference type="NCBIfam" id="TIGR00996">
    <property type="entry name" value="Mtu_fam_mce"/>
    <property type="match status" value="1"/>
</dbReference>
<evidence type="ECO:0000259" key="3">
    <source>
        <dbReference type="Pfam" id="PF11887"/>
    </source>
</evidence>
<dbReference type="Pfam" id="PF02470">
    <property type="entry name" value="MlaD"/>
    <property type="match status" value="1"/>
</dbReference>
<organism evidence="4 5">
    <name type="scientific">Lolliginicoccus lacisalsi</name>
    <dbReference type="NCBI Taxonomy" id="2742202"/>
    <lineage>
        <taxon>Bacteria</taxon>
        <taxon>Bacillati</taxon>
        <taxon>Actinomycetota</taxon>
        <taxon>Actinomycetes</taxon>
        <taxon>Mycobacteriales</taxon>
        <taxon>Hoyosellaceae</taxon>
        <taxon>Lolliginicoccus</taxon>
    </lineage>
</organism>
<evidence type="ECO:0000256" key="1">
    <source>
        <dbReference type="SAM" id="Phobius"/>
    </source>
</evidence>
<dbReference type="InterPro" id="IPR052336">
    <property type="entry name" value="MlaD_Phospholipid_Transporter"/>
</dbReference>
<sequence length="419" mass="45165">MMSRFVKIQLVMFVVIAVVGVVFVGAKYARLHTLIGFGEFSVYVDMGEEGGTGGIFPLAEVTYRGVPVGLIGELEPVDGGTRVELLINTSSPDIPASSRAVVANRSAAGEQFLDLRAETEEGPYLEEGSVIGFEKSSAPVRVDRLLDGLYDLSQSIPLEKFREVVEETASVFHARGEDLGTIIDSFDTFSEEANDSMPEVLDFLRDGSIFLRTQAEQQNEIRSFSSDLGLITDQLQQSDQDIRRIIGTSTSASDAVSALLDRGGPSLTRILSDTAPIAEVLGERGMYLRPVLQALPALGAAAYTVAPNDGTAHFGLVFELNNPPACTVGYEGTRERMPAGPTIDTVYNGTHADWEWDTTVGCRTPQGNPTGVRTSNKMVYADPNTVQPWDNNPKVAPDTANLNPFAQQTAQLLNLLDGG</sequence>
<evidence type="ECO:0000259" key="2">
    <source>
        <dbReference type="Pfam" id="PF02470"/>
    </source>
</evidence>
<name>A0A927JF81_9ACTN</name>
<keyword evidence="1" id="KW-0812">Transmembrane</keyword>
<dbReference type="InterPro" id="IPR003399">
    <property type="entry name" value="Mce/MlaD"/>
</dbReference>
<dbReference type="RefSeq" id="WP_192040288.1">
    <property type="nucleotide sequence ID" value="NZ_JACYWE010000011.1"/>
</dbReference>
<dbReference type="InterPro" id="IPR005693">
    <property type="entry name" value="Mce"/>
</dbReference>
<protein>
    <submittedName>
        <fullName evidence="4">MCE family protein</fullName>
    </submittedName>
</protein>
<gene>
    <name evidence="4" type="ORF">HT102_15135</name>
</gene>
<dbReference type="Pfam" id="PF11887">
    <property type="entry name" value="Mce4_CUP1"/>
    <property type="match status" value="1"/>
</dbReference>
<proteinExistence type="predicted"/>
<dbReference type="AlphaFoldDB" id="A0A927JF81"/>
<feature type="domain" description="Mce/MlaD" evidence="2">
    <location>
        <begin position="53"/>
        <end position="116"/>
    </location>
</feature>
<keyword evidence="1" id="KW-1133">Transmembrane helix</keyword>
<evidence type="ECO:0000313" key="4">
    <source>
        <dbReference type="EMBL" id="MBD8507822.1"/>
    </source>
</evidence>
<comment type="caution">
    <text evidence="4">The sequence shown here is derived from an EMBL/GenBank/DDBJ whole genome shotgun (WGS) entry which is preliminary data.</text>
</comment>
<dbReference type="GO" id="GO:0005576">
    <property type="term" value="C:extracellular region"/>
    <property type="evidence" value="ECO:0007669"/>
    <property type="project" value="TreeGrafter"/>
</dbReference>
<keyword evidence="1" id="KW-0472">Membrane</keyword>
<reference evidence="4" key="1">
    <citation type="submission" date="2020-09" db="EMBL/GenBank/DDBJ databases">
        <title>Hoyosella lacisalsi sp. nov., a halotolerant actinobacterium isolated from soil of Lake Gudzhirganskoe.</title>
        <authorList>
            <person name="Yang Q."/>
            <person name="Guo P.Y."/>
            <person name="Liu S.W."/>
            <person name="Li F.N."/>
            <person name="Sun C.H."/>
        </authorList>
    </citation>
    <scope>NUCLEOTIDE SEQUENCE</scope>
    <source>
        <strain evidence="4">G463</strain>
    </source>
</reference>
<dbReference type="PANTHER" id="PTHR33371:SF16">
    <property type="entry name" value="MCE-FAMILY PROTEIN MCE3F"/>
    <property type="match status" value="1"/>
</dbReference>
<keyword evidence="5" id="KW-1185">Reference proteome</keyword>
<accession>A0A927JF81</accession>
<feature type="transmembrane region" description="Helical" evidence="1">
    <location>
        <begin position="6"/>
        <end position="26"/>
    </location>
</feature>